<dbReference type="Proteomes" id="UP000184050">
    <property type="component" value="Unassembled WGS sequence"/>
</dbReference>
<keyword evidence="4" id="KW-0479">Metal-binding</keyword>
<evidence type="ECO:0000259" key="10">
    <source>
        <dbReference type="Pfam" id="PF00425"/>
    </source>
</evidence>
<evidence type="ECO:0000256" key="1">
    <source>
        <dbReference type="ARBA" id="ARBA00001946"/>
    </source>
</evidence>
<organism evidence="12 13">
    <name type="scientific">Tangfeifania diversioriginum</name>
    <dbReference type="NCBI Taxonomy" id="1168035"/>
    <lineage>
        <taxon>Bacteria</taxon>
        <taxon>Pseudomonadati</taxon>
        <taxon>Bacteroidota</taxon>
        <taxon>Bacteroidia</taxon>
        <taxon>Marinilabiliales</taxon>
        <taxon>Prolixibacteraceae</taxon>
        <taxon>Tangfeifania</taxon>
    </lineage>
</organism>
<evidence type="ECO:0000256" key="5">
    <source>
        <dbReference type="ARBA" id="ARBA00022842"/>
    </source>
</evidence>
<reference evidence="12 13" key="1">
    <citation type="submission" date="2016-11" db="EMBL/GenBank/DDBJ databases">
        <authorList>
            <person name="Jaros S."/>
            <person name="Januszkiewicz K."/>
            <person name="Wedrychowicz H."/>
        </authorList>
    </citation>
    <scope>NUCLEOTIDE SEQUENCE [LARGE SCALE GENOMIC DNA]</scope>
    <source>
        <strain evidence="12 13">DSM 27063</strain>
    </source>
</reference>
<dbReference type="GO" id="GO:0004049">
    <property type="term" value="F:anthranilate synthase activity"/>
    <property type="evidence" value="ECO:0007669"/>
    <property type="project" value="UniProtKB-EC"/>
</dbReference>
<keyword evidence="5" id="KW-0460">Magnesium</keyword>
<dbReference type="InterPro" id="IPR005801">
    <property type="entry name" value="ADC_synthase"/>
</dbReference>
<evidence type="ECO:0000256" key="3">
    <source>
        <dbReference type="ARBA" id="ARBA00020653"/>
    </source>
</evidence>
<dbReference type="PANTHER" id="PTHR11236:SF48">
    <property type="entry name" value="ISOCHORISMATE SYNTHASE MENF"/>
    <property type="match status" value="1"/>
</dbReference>
<evidence type="ECO:0000256" key="8">
    <source>
        <dbReference type="ARBA" id="ARBA00047683"/>
    </source>
</evidence>
<proteinExistence type="predicted"/>
<evidence type="ECO:0000256" key="6">
    <source>
        <dbReference type="ARBA" id="ARBA00023239"/>
    </source>
</evidence>
<dbReference type="InterPro" id="IPR019999">
    <property type="entry name" value="Anth_synth_I-like"/>
</dbReference>
<evidence type="ECO:0000256" key="4">
    <source>
        <dbReference type="ARBA" id="ARBA00022723"/>
    </source>
</evidence>
<dbReference type="Gene3D" id="3.60.120.10">
    <property type="entry name" value="Anthranilate synthase"/>
    <property type="match status" value="1"/>
</dbReference>
<dbReference type="SUPFAM" id="SSF56322">
    <property type="entry name" value="ADC synthase"/>
    <property type="match status" value="1"/>
</dbReference>
<dbReference type="EMBL" id="FQZE01000020">
    <property type="protein sequence ID" value="SHJ46170.1"/>
    <property type="molecule type" value="Genomic_DNA"/>
</dbReference>
<dbReference type="OrthoDB" id="9803598at2"/>
<accession>A0A1M6JHP3</accession>
<evidence type="ECO:0000313" key="13">
    <source>
        <dbReference type="Proteomes" id="UP000184050"/>
    </source>
</evidence>
<feature type="domain" description="Chorismate-utilising enzyme C-terminal" evidence="10">
    <location>
        <begin position="203"/>
        <end position="454"/>
    </location>
</feature>
<dbReference type="RefSeq" id="WP_073170146.1">
    <property type="nucleotide sequence ID" value="NZ_FQZE01000020.1"/>
</dbReference>
<dbReference type="InterPro" id="IPR006805">
    <property type="entry name" value="Anth_synth_I_N"/>
</dbReference>
<gene>
    <name evidence="12" type="ORF">SAMN05444280_12028</name>
</gene>
<sequence length="469" mass="54238">MEKLNFKPVVRKILADTVTPVSIYLRLRTLYPKAILLESSDYHGHENAYSFVCFNPVACFTVNNSKVSRELPGKEKEKFMLSEKRKLHDELDAFFQLFNVFPDEIELPANGLFGYINFDAVQHFENIQFTSEKKEAYEIPEVKYCFYKYIVAIDHHKNQIHMVENLKEGEESQMDYIHHLLINLNFSTVKFQPKNNETSNINDEEYRQMVTKGKEHCYRGDVFQIVLSRQFSQEFEGDDFNVYRALRSINPSPYLFYFDYGSYRIFGSSPEAELRVNNNKATIHPIAGTFKRTGNDDRDRELAEKLSKDPKENAEHVMLVDLARNDLSRNAENVQVETYREVQFYSHVIHLVSQVTGDITDDTNLIKVLGETFPAGTLSGAPKYKAMELIDRYENQNRGYYGGCIGYLGFDRSVNHAIMIRSFLSKNNRLFYQAGAGIVADSKEENELQEVNNKLAALKKAIEMAKEIN</sequence>
<evidence type="ECO:0000256" key="7">
    <source>
        <dbReference type="ARBA" id="ARBA00025634"/>
    </source>
</evidence>
<feature type="domain" description="Anthranilate synthase component I N-terminal" evidence="11">
    <location>
        <begin position="16"/>
        <end position="161"/>
    </location>
</feature>
<dbReference type="Pfam" id="PF04715">
    <property type="entry name" value="Anth_synt_I_N"/>
    <property type="match status" value="1"/>
</dbReference>
<dbReference type="InterPro" id="IPR015890">
    <property type="entry name" value="Chorismate_C"/>
</dbReference>
<dbReference type="GO" id="GO:0000162">
    <property type="term" value="P:L-tryptophan biosynthetic process"/>
    <property type="evidence" value="ECO:0007669"/>
    <property type="project" value="TreeGrafter"/>
</dbReference>
<comment type="cofactor">
    <cofactor evidence="1">
        <name>Mg(2+)</name>
        <dbReference type="ChEBI" id="CHEBI:18420"/>
    </cofactor>
</comment>
<comment type="subunit">
    <text evidence="2">Heterotetramer consisting of two non-identical subunits: a beta subunit (TrpG) and a large alpha subunit (TrpE).</text>
</comment>
<keyword evidence="13" id="KW-1185">Reference proteome</keyword>
<dbReference type="PANTHER" id="PTHR11236">
    <property type="entry name" value="AMINOBENZOATE/ANTHRANILATE SYNTHASE"/>
    <property type="match status" value="1"/>
</dbReference>
<dbReference type="GO" id="GO:0046872">
    <property type="term" value="F:metal ion binding"/>
    <property type="evidence" value="ECO:0007669"/>
    <property type="project" value="UniProtKB-KW"/>
</dbReference>
<dbReference type="AlphaFoldDB" id="A0A1M6JHP3"/>
<evidence type="ECO:0000256" key="2">
    <source>
        <dbReference type="ARBA" id="ARBA00011575"/>
    </source>
</evidence>
<protein>
    <recommendedName>
        <fullName evidence="3">Anthranilate synthase component 1</fullName>
    </recommendedName>
</protein>
<dbReference type="Pfam" id="PF00425">
    <property type="entry name" value="Chorismate_bind"/>
    <property type="match status" value="1"/>
</dbReference>
<dbReference type="STRING" id="1168035.SAMN05444280_12028"/>
<comment type="function">
    <text evidence="7">Part of a heterotetrameric complex that catalyzes the two-step biosynthesis of anthranilate, an intermediate in the biosynthesis of L-tryptophan. In the first step, the glutamine-binding beta subunit (TrpG) of anthranilate synthase (AS) provides the glutamine amidotransferase activity which generates ammonia as a substrate that, along with chorismate, is used in the second step, catalyzed by the large alpha subunit of AS (TrpE) to produce anthranilate. In the absence of TrpG, TrpE can synthesize anthranilate directly from chorismate and high concentrations of ammonia.</text>
</comment>
<evidence type="ECO:0000259" key="11">
    <source>
        <dbReference type="Pfam" id="PF04715"/>
    </source>
</evidence>
<comment type="catalytic activity">
    <reaction evidence="8">
        <text>chorismate + L-glutamine = anthranilate + pyruvate + L-glutamate + H(+)</text>
        <dbReference type="Rhea" id="RHEA:21732"/>
        <dbReference type="ChEBI" id="CHEBI:15361"/>
        <dbReference type="ChEBI" id="CHEBI:15378"/>
        <dbReference type="ChEBI" id="CHEBI:16567"/>
        <dbReference type="ChEBI" id="CHEBI:29748"/>
        <dbReference type="ChEBI" id="CHEBI:29985"/>
        <dbReference type="ChEBI" id="CHEBI:58359"/>
        <dbReference type="EC" id="4.1.3.27"/>
    </reaction>
</comment>
<keyword evidence="6" id="KW-0456">Lyase</keyword>
<keyword evidence="9" id="KW-0175">Coiled coil</keyword>
<name>A0A1M6JHP3_9BACT</name>
<feature type="coiled-coil region" evidence="9">
    <location>
        <begin position="441"/>
        <end position="468"/>
    </location>
</feature>
<evidence type="ECO:0000313" key="12">
    <source>
        <dbReference type="EMBL" id="SHJ46170.1"/>
    </source>
</evidence>
<dbReference type="PRINTS" id="PR00095">
    <property type="entry name" value="ANTSNTHASEI"/>
</dbReference>
<evidence type="ECO:0000256" key="9">
    <source>
        <dbReference type="SAM" id="Coils"/>
    </source>
</evidence>